<sequence length="73" mass="8424">MRRKVSVGSDNELVEFGKRILENSYLIHVVIKRRRRLTVDFCSPLLKKRRALAKMGDIVAAISESSHMLDRVN</sequence>
<dbReference type="AlphaFoldDB" id="A0A1G4KQM0"/>
<name>A0A1G4KQM0_KOMPC</name>
<dbReference type="EMBL" id="FR839630">
    <property type="protein sequence ID" value="SCV12283.1"/>
    <property type="molecule type" value="Genomic_DNA"/>
</dbReference>
<protein>
    <submittedName>
        <fullName evidence="1">Uncharacterized protein</fullName>
    </submittedName>
</protein>
<evidence type="ECO:0000313" key="2">
    <source>
        <dbReference type="Proteomes" id="UP000006853"/>
    </source>
</evidence>
<gene>
    <name evidence="1" type="ordered locus">PP7435_Chr3-2513</name>
</gene>
<proteinExistence type="predicted"/>
<reference evidence="1 2" key="1">
    <citation type="journal article" date="2011" name="J. Biotechnol.">
        <title>High-quality genome sequence of Pichia pastoris CBS7435.</title>
        <authorList>
            <person name="Kuberl A."/>
            <person name="Schneider J."/>
            <person name="Thallinger G.G."/>
            <person name="Anderl I."/>
            <person name="Wibberg D."/>
            <person name="Hajek T."/>
            <person name="Jaenicke S."/>
            <person name="Brinkrolf K."/>
            <person name="Goesmann A."/>
            <person name="Szczepanowski R."/>
            <person name="Puhler A."/>
            <person name="Schwab H."/>
            <person name="Glieder A."/>
            <person name="Pichler H."/>
        </authorList>
    </citation>
    <scope>NUCLEOTIDE SEQUENCE [LARGE SCALE GENOMIC DNA]</scope>
    <source>
        <strain evidence="2">ATCC 76273 / CBS 7435 / CECT 11047 / NRRL Y-11430 / Wegner 21-1</strain>
    </source>
</reference>
<accession>A0A1G4KQM0</accession>
<organism evidence="1 2">
    <name type="scientific">Komagataella phaffii (strain ATCC 76273 / CBS 7435 / CECT 11047 / NRRL Y-11430 / Wegner 21-1)</name>
    <name type="common">Yeast</name>
    <name type="synonym">Pichia pastoris</name>
    <dbReference type="NCBI Taxonomy" id="981350"/>
    <lineage>
        <taxon>Eukaryota</taxon>
        <taxon>Fungi</taxon>
        <taxon>Dikarya</taxon>
        <taxon>Ascomycota</taxon>
        <taxon>Saccharomycotina</taxon>
        <taxon>Pichiomycetes</taxon>
        <taxon>Pichiales</taxon>
        <taxon>Pichiaceae</taxon>
        <taxon>Komagataella</taxon>
    </lineage>
</organism>
<reference evidence="1 2" key="2">
    <citation type="journal article" date="2016" name="FEMS Yeast Res.">
        <title>Curation of the genome annotation of Pichia pastoris (Komagataella phaffii) CBS7435 from gene level to protein function.</title>
        <authorList>
            <person name="Valli M."/>
            <person name="Tatto N.E."/>
            <person name="Peymann A."/>
            <person name="Gruber C."/>
            <person name="Landes N."/>
            <person name="Ekker H."/>
            <person name="Thallinger G.G."/>
            <person name="Mattanovich D."/>
            <person name="Gasser B."/>
            <person name="Graf A.B."/>
        </authorList>
    </citation>
    <scope>GENOME REANNOTATION</scope>
    <source>
        <strain evidence="1 2">ATCC 76273 / CBS 7435 / CECT 11047 / NRRL Y-11430 / Wegner 21-1</strain>
    </source>
</reference>
<keyword evidence="2" id="KW-1185">Reference proteome</keyword>
<dbReference type="Proteomes" id="UP000006853">
    <property type="component" value="Chromosome 3"/>
</dbReference>
<evidence type="ECO:0000313" key="1">
    <source>
        <dbReference type="EMBL" id="SCV12283.1"/>
    </source>
</evidence>